<name>A0A8K0TIU9_9PEZI</name>
<evidence type="ECO:0000259" key="2">
    <source>
        <dbReference type="Pfam" id="PF16335"/>
    </source>
</evidence>
<feature type="domain" description="Glutaminase A N-terminal" evidence="3">
    <location>
        <begin position="116"/>
        <end position="351"/>
    </location>
</feature>
<dbReference type="InterPro" id="IPR052743">
    <property type="entry name" value="Glutaminase_GtaA"/>
</dbReference>
<feature type="domain" description="Glutaminase A central" evidence="2">
    <location>
        <begin position="359"/>
        <end position="480"/>
    </location>
</feature>
<evidence type="ECO:0000256" key="1">
    <source>
        <dbReference type="SAM" id="SignalP"/>
    </source>
</evidence>
<gene>
    <name evidence="4" type="ORF">B0T11DRAFT_281700</name>
</gene>
<protein>
    <recommendedName>
        <fullName evidence="6">Glutaminase</fullName>
    </recommendedName>
</protein>
<evidence type="ECO:0000259" key="3">
    <source>
        <dbReference type="Pfam" id="PF17168"/>
    </source>
</evidence>
<evidence type="ECO:0000313" key="4">
    <source>
        <dbReference type="EMBL" id="KAH7362919.1"/>
    </source>
</evidence>
<dbReference type="Pfam" id="PF16335">
    <property type="entry name" value="GtaA_6_Hairpin"/>
    <property type="match status" value="3"/>
</dbReference>
<dbReference type="PANTHER" id="PTHR31987">
    <property type="entry name" value="GLUTAMINASE A-RELATED"/>
    <property type="match status" value="1"/>
</dbReference>
<dbReference type="PANTHER" id="PTHR31987:SF12">
    <property type="entry name" value="PUTATIVE (AFU_ORTHOLOGUE AFUA_3G10910)-RELATED"/>
    <property type="match status" value="1"/>
</dbReference>
<comment type="caution">
    <text evidence="4">The sequence shown here is derived from an EMBL/GenBank/DDBJ whole genome shotgun (WGS) entry which is preliminary data.</text>
</comment>
<dbReference type="Proteomes" id="UP000813385">
    <property type="component" value="Unassembled WGS sequence"/>
</dbReference>
<feature type="signal peptide" evidence="1">
    <location>
        <begin position="1"/>
        <end position="16"/>
    </location>
</feature>
<evidence type="ECO:0008006" key="6">
    <source>
        <dbReference type="Google" id="ProtNLM"/>
    </source>
</evidence>
<dbReference type="AlphaFoldDB" id="A0A8K0TIU9"/>
<dbReference type="InterPro" id="IPR032514">
    <property type="entry name" value="GtaA_central"/>
</dbReference>
<dbReference type="OrthoDB" id="431715at2759"/>
<dbReference type="InterPro" id="IPR033433">
    <property type="entry name" value="GtaA_N"/>
</dbReference>
<feature type="domain" description="Glutaminase A central" evidence="2">
    <location>
        <begin position="532"/>
        <end position="653"/>
    </location>
</feature>
<organism evidence="4 5">
    <name type="scientific">Plectosphaerella cucumerina</name>
    <dbReference type="NCBI Taxonomy" id="40658"/>
    <lineage>
        <taxon>Eukaryota</taxon>
        <taxon>Fungi</taxon>
        <taxon>Dikarya</taxon>
        <taxon>Ascomycota</taxon>
        <taxon>Pezizomycotina</taxon>
        <taxon>Sordariomycetes</taxon>
        <taxon>Hypocreomycetidae</taxon>
        <taxon>Glomerellales</taxon>
        <taxon>Plectosphaerellaceae</taxon>
        <taxon>Plectosphaerella</taxon>
    </lineage>
</organism>
<keyword evidence="5" id="KW-1185">Reference proteome</keyword>
<accession>A0A8K0TIU9</accession>
<reference evidence="4" key="1">
    <citation type="journal article" date="2021" name="Nat. Commun.">
        <title>Genetic determinants of endophytism in the Arabidopsis root mycobiome.</title>
        <authorList>
            <person name="Mesny F."/>
            <person name="Miyauchi S."/>
            <person name="Thiergart T."/>
            <person name="Pickel B."/>
            <person name="Atanasova L."/>
            <person name="Karlsson M."/>
            <person name="Huettel B."/>
            <person name="Barry K.W."/>
            <person name="Haridas S."/>
            <person name="Chen C."/>
            <person name="Bauer D."/>
            <person name="Andreopoulos W."/>
            <person name="Pangilinan J."/>
            <person name="LaButti K."/>
            <person name="Riley R."/>
            <person name="Lipzen A."/>
            <person name="Clum A."/>
            <person name="Drula E."/>
            <person name="Henrissat B."/>
            <person name="Kohler A."/>
            <person name="Grigoriev I.V."/>
            <person name="Martin F.M."/>
            <person name="Hacquard S."/>
        </authorList>
    </citation>
    <scope>NUCLEOTIDE SEQUENCE</scope>
    <source>
        <strain evidence="4">MPI-CAGE-AT-0016</strain>
    </source>
</reference>
<proteinExistence type="predicted"/>
<keyword evidence="1" id="KW-0732">Signal</keyword>
<dbReference type="Pfam" id="PF17168">
    <property type="entry name" value="DUF5127"/>
    <property type="match status" value="1"/>
</dbReference>
<evidence type="ECO:0000313" key="5">
    <source>
        <dbReference type="Proteomes" id="UP000813385"/>
    </source>
</evidence>
<sequence>MIILPFIILVPLLAKASILTPPVLPLFVRNPYLSTWLGDARDPPWTHWPIFWTGQKLGFSVMVTVPDSSTVYPLLGRPQDYLAFAGSSQVADPVYEGFQYDASCTNFTYKIPSPVDAEGSVKVVLSFMSPITPTSTLRQSLPAAYLAVSVTGSFDINLYVDINGMWASGTGESQITWDLAELVPDVSQGDRSKTKSKAWKLVRQEELLLSEHWERGEWGTLYFAGPVEASHQAGSAQALRRRFAEHGSLSNEVDGRFRRIDDEEPTFAFSKTFRLGDASARMRGPQVDEALFTFALAQNPVVQFASSRGLTMMRPLWSSYYETADDMVRYHYNDFASASALAQNYSDQLAHDAYASGSEYYQDIVALSARQVLGATQFSGTPDDPILFLKEISSNGNFQTVDVIFPAFPFFLYTNPKWLGYLLEPLLEHMLSGQYPNDYSMHDLGAHFPNATGHPDGEDEYMPVEECGNMIIMGLALANAFRYNTQPAFLRSVADAAQLSSLPDHGPKAHAWSLRPDASGIDIDSGTASSGHEHAKSWLSRSHRLWKQWTGYLVRESLIPANQLCTDDFAGWLANQTNLALKGIIGIKAMSEVSNILGEHDDVDKYAEIAEDYVDKWQDFAVSRDGTHAKLAYTWYGSWTTIYNLFADSLLCFRVPGNKSERSEQPASDIWHSGSTVSADKKTEFLPSKIYKMESNWYHAVLQTYGLPLDSRHLYTKSDWEFFAAAVTSKKTRTEILRSIALWVNETTTDRPFTDLYETETGGWPGPHFKARPVVGGHFAFLALGRACGGRAVEHLSFLDEPGAFETVDVAQALEADRMEGEAPEVADARPEVVRMEDL</sequence>
<feature type="domain" description="Glutaminase A central" evidence="2">
    <location>
        <begin position="682"/>
        <end position="782"/>
    </location>
</feature>
<feature type="chain" id="PRO_5035442943" description="Glutaminase" evidence="1">
    <location>
        <begin position="17"/>
        <end position="839"/>
    </location>
</feature>
<dbReference type="EMBL" id="JAGPXD010000003">
    <property type="protein sequence ID" value="KAH7362919.1"/>
    <property type="molecule type" value="Genomic_DNA"/>
</dbReference>